<gene>
    <name evidence="14" type="ORF">PMACD_LOCUS2538</name>
</gene>
<dbReference type="InterPro" id="IPR014756">
    <property type="entry name" value="Ig_E-set"/>
</dbReference>
<keyword evidence="4" id="KW-0732">Signal</keyword>
<dbReference type="SUPFAM" id="SSF81296">
    <property type="entry name" value="E set domains"/>
    <property type="match status" value="1"/>
</dbReference>
<evidence type="ECO:0000256" key="7">
    <source>
        <dbReference type="ARBA" id="ARBA00043952"/>
    </source>
</evidence>
<dbReference type="InterPro" id="IPR051091">
    <property type="entry name" value="O-Glucosyltr/Glycosyltrsf_90"/>
</dbReference>
<evidence type="ECO:0000256" key="3">
    <source>
        <dbReference type="ARBA" id="ARBA00022676"/>
    </source>
</evidence>
<dbReference type="Gene3D" id="2.60.40.10">
    <property type="entry name" value="Immunoglobulins"/>
    <property type="match status" value="1"/>
</dbReference>
<evidence type="ECO:0000256" key="1">
    <source>
        <dbReference type="ARBA" id="ARBA00004319"/>
    </source>
</evidence>
<reference evidence="14" key="1">
    <citation type="submission" date="2021-02" db="EMBL/GenBank/DDBJ databases">
        <authorList>
            <person name="Steward A R."/>
        </authorList>
    </citation>
    <scope>NUCLEOTIDE SEQUENCE</scope>
</reference>
<dbReference type="InterPro" id="IPR006598">
    <property type="entry name" value="CAP10"/>
</dbReference>
<evidence type="ECO:0000256" key="6">
    <source>
        <dbReference type="ARBA" id="ARBA00023180"/>
    </source>
</evidence>
<comment type="function">
    <text evidence="8">Protein O-glucosyltransferase. Catalyzes the reaction that attaches glucose through an O-glycosidic linkage to a conserved serine residue found in the consensus sequence C-X-S-X-[PA]-C in epidermal growth factor-like repeats. Regulates Notch signaling by glucosylating Notch in the ER, glucosylation is required for the correct folding and cleavage of Notch.</text>
</comment>
<proteinExistence type="inferred from homology"/>
<dbReference type="PANTHER" id="PTHR12203">
    <property type="entry name" value="KDEL LYS-ASP-GLU-LEU CONTAINING - RELATED"/>
    <property type="match status" value="1"/>
</dbReference>
<keyword evidence="12" id="KW-0472">Membrane</keyword>
<dbReference type="EMBL" id="CAJOBZ010000004">
    <property type="protein sequence ID" value="CAF4784714.1"/>
    <property type="molecule type" value="Genomic_DNA"/>
</dbReference>
<evidence type="ECO:0000256" key="4">
    <source>
        <dbReference type="ARBA" id="ARBA00022729"/>
    </source>
</evidence>
<evidence type="ECO:0000256" key="2">
    <source>
        <dbReference type="ARBA" id="ARBA00006063"/>
    </source>
</evidence>
<comment type="catalytic activity">
    <reaction evidence="10">
        <text>L-seryl-[EGF-like domain protein] + UDP-alpha-D-glucose = 3-O-(beta-D-glucosyl)-L-seryl-[EGF-like domain protein] + UDP + H(+)</text>
        <dbReference type="Rhea" id="RHEA:58116"/>
        <dbReference type="Rhea" id="RHEA-COMP:14610"/>
        <dbReference type="Rhea" id="RHEA-COMP:16010"/>
        <dbReference type="ChEBI" id="CHEBI:15378"/>
        <dbReference type="ChEBI" id="CHEBI:29999"/>
        <dbReference type="ChEBI" id="CHEBI:58223"/>
        <dbReference type="ChEBI" id="CHEBI:58885"/>
        <dbReference type="ChEBI" id="CHEBI:140576"/>
    </reaction>
</comment>
<evidence type="ECO:0000256" key="12">
    <source>
        <dbReference type="SAM" id="Phobius"/>
    </source>
</evidence>
<dbReference type="OrthoDB" id="541052at2759"/>
<evidence type="ECO:0000259" key="13">
    <source>
        <dbReference type="SMART" id="SM00672"/>
    </source>
</evidence>
<protein>
    <recommendedName>
        <fullName evidence="13">Glycosyl transferase CAP10 domain-containing protein</fullName>
    </recommendedName>
</protein>
<sequence length="498" mass="58213">MFLPYYVLTRFIVFLSITICYITCVENISIYGPGLQPHKVVLPARYFFINFTHLNEESYTSEYGHQVAVEITGNSLKKSHCRIWSNVLDRKDGTFIVRYKVYEECSKLVINIYYKSKHIKNSPIVIKETILPDQCACPEKDLNIWLLNNDCPTTYEQIQNDLIPYNKIKIRNAIKKIIKLYHNPESTSFCHYVIKNNEIYRECYGKHIGFNMFADNILLAITRKVVLPDMELVINLGDWPLVRKGDENLPIFSWCGRNDSIDIVMPTYDITESSLENMGRVTLDILSVQGNVDPKWSQREPRAFWRGRDSRAERLKLIDIARANPDLFNASLTNFFFFRDKEAEYGPKLPHISFFKFFDYKYQINIDGTVAAYRLPYLLAGGGLVLKQDSPYYEHFYSQLKPWIHYVPVARDLSDLKKQILWAQENDAEAYKISRNGRKFANTHLLPHHIICYHVSLFSEWSKRIDGEITVDENMAHVPQTKFECTCDSKKSKTHEEL</sequence>
<dbReference type="InterPro" id="IPR001298">
    <property type="entry name" value="Filamin/ABP280_rpt"/>
</dbReference>
<dbReference type="Proteomes" id="UP000663880">
    <property type="component" value="Unassembled WGS sequence"/>
</dbReference>
<name>A0A821NHE1_9NEOP</name>
<evidence type="ECO:0000256" key="5">
    <source>
        <dbReference type="ARBA" id="ARBA00022824"/>
    </source>
</evidence>
<comment type="caution">
    <text evidence="14">The sequence shown here is derived from an EMBL/GenBank/DDBJ whole genome shotgun (WGS) entry which is preliminary data.</text>
</comment>
<evidence type="ECO:0000256" key="8">
    <source>
        <dbReference type="ARBA" id="ARBA00045690"/>
    </source>
</evidence>
<keyword evidence="12" id="KW-0812">Transmembrane</keyword>
<keyword evidence="3" id="KW-0808">Transferase</keyword>
<dbReference type="GO" id="GO:0005788">
    <property type="term" value="C:endoplasmic reticulum lumen"/>
    <property type="evidence" value="ECO:0007669"/>
    <property type="project" value="UniProtKB-SubCell"/>
</dbReference>
<dbReference type="InterPro" id="IPR017868">
    <property type="entry name" value="Filamin/ABP280_repeat-like"/>
</dbReference>
<keyword evidence="5" id="KW-0256">Endoplasmic reticulum</keyword>
<comment type="pathway">
    <text evidence="7">Protein modification.</text>
</comment>
<keyword evidence="6" id="KW-0325">Glycoprotein</keyword>
<keyword evidence="15" id="KW-1185">Reference proteome</keyword>
<accession>A0A821NHE1</accession>
<evidence type="ECO:0000313" key="15">
    <source>
        <dbReference type="Proteomes" id="UP000663880"/>
    </source>
</evidence>
<feature type="domain" description="Glycosyl transferase CAP10" evidence="13">
    <location>
        <begin position="226"/>
        <end position="468"/>
    </location>
</feature>
<dbReference type="Pfam" id="PF05686">
    <property type="entry name" value="Glyco_transf_90"/>
    <property type="match status" value="1"/>
</dbReference>
<dbReference type="AlphaFoldDB" id="A0A821NHE1"/>
<organism evidence="14 15">
    <name type="scientific">Pieris macdunnoughi</name>
    <dbReference type="NCBI Taxonomy" id="345717"/>
    <lineage>
        <taxon>Eukaryota</taxon>
        <taxon>Metazoa</taxon>
        <taxon>Ecdysozoa</taxon>
        <taxon>Arthropoda</taxon>
        <taxon>Hexapoda</taxon>
        <taxon>Insecta</taxon>
        <taxon>Pterygota</taxon>
        <taxon>Neoptera</taxon>
        <taxon>Endopterygota</taxon>
        <taxon>Lepidoptera</taxon>
        <taxon>Glossata</taxon>
        <taxon>Ditrysia</taxon>
        <taxon>Papilionoidea</taxon>
        <taxon>Pieridae</taxon>
        <taxon>Pierinae</taxon>
        <taxon>Pieris</taxon>
    </lineage>
</organism>
<evidence type="ECO:0000256" key="9">
    <source>
        <dbReference type="ARBA" id="ARBA00047553"/>
    </source>
</evidence>
<keyword evidence="12" id="KW-1133">Transmembrane helix</keyword>
<keyword evidence="3" id="KW-0328">Glycosyltransferase</keyword>
<dbReference type="PANTHER" id="PTHR12203:SF122">
    <property type="entry name" value="GLYCOSYL TRANSFERASE CAP10 DOMAIN-CONTAINING PROTEIN"/>
    <property type="match status" value="1"/>
</dbReference>
<dbReference type="SMART" id="SM00672">
    <property type="entry name" value="CAP10"/>
    <property type="match status" value="1"/>
</dbReference>
<evidence type="ECO:0000256" key="11">
    <source>
        <dbReference type="PROSITE-ProRule" id="PRU00087"/>
    </source>
</evidence>
<comment type="subcellular location">
    <subcellularLocation>
        <location evidence="1">Endoplasmic reticulum lumen</location>
    </subcellularLocation>
</comment>
<dbReference type="Pfam" id="PF00630">
    <property type="entry name" value="Filamin"/>
    <property type="match status" value="1"/>
</dbReference>
<evidence type="ECO:0000256" key="10">
    <source>
        <dbReference type="ARBA" id="ARBA00049246"/>
    </source>
</evidence>
<comment type="catalytic activity">
    <reaction evidence="9">
        <text>L-seryl-[EGF-like domain protein] + UDP-alpha-D-xylose = 3-O-(beta-D-xylosyl)-L-seryl-[EGF-like domain protein] + UDP + H(+)</text>
        <dbReference type="Rhea" id="RHEA:62016"/>
        <dbReference type="Rhea" id="RHEA-COMP:16010"/>
        <dbReference type="Rhea" id="RHEA-COMP:16011"/>
        <dbReference type="ChEBI" id="CHEBI:15378"/>
        <dbReference type="ChEBI" id="CHEBI:29999"/>
        <dbReference type="ChEBI" id="CHEBI:57632"/>
        <dbReference type="ChEBI" id="CHEBI:58223"/>
        <dbReference type="ChEBI" id="CHEBI:132085"/>
    </reaction>
</comment>
<feature type="transmembrane region" description="Helical" evidence="12">
    <location>
        <begin position="12"/>
        <end position="32"/>
    </location>
</feature>
<dbReference type="InterPro" id="IPR013783">
    <property type="entry name" value="Ig-like_fold"/>
</dbReference>
<comment type="similarity">
    <text evidence="2">Belongs to the KDELC family.</text>
</comment>
<dbReference type="SMART" id="SM00557">
    <property type="entry name" value="IG_FLMN"/>
    <property type="match status" value="1"/>
</dbReference>
<dbReference type="PROSITE" id="PS50194">
    <property type="entry name" value="FILAMIN_REPEAT"/>
    <property type="match status" value="1"/>
</dbReference>
<evidence type="ECO:0000313" key="14">
    <source>
        <dbReference type="EMBL" id="CAF4784714.1"/>
    </source>
</evidence>
<dbReference type="GO" id="GO:0046527">
    <property type="term" value="F:glucosyltransferase activity"/>
    <property type="evidence" value="ECO:0007669"/>
    <property type="project" value="TreeGrafter"/>
</dbReference>
<feature type="repeat" description="Filamin" evidence="11">
    <location>
        <begin position="26"/>
        <end position="128"/>
    </location>
</feature>